<accession>A0A7S0L3D3</accession>
<feature type="region of interest" description="Disordered" evidence="1">
    <location>
        <begin position="30"/>
        <end position="65"/>
    </location>
</feature>
<evidence type="ECO:0000313" key="2">
    <source>
        <dbReference type="EMBL" id="CAD8599554.1"/>
    </source>
</evidence>
<reference evidence="2" key="1">
    <citation type="submission" date="2021-01" db="EMBL/GenBank/DDBJ databases">
        <authorList>
            <person name="Corre E."/>
            <person name="Pelletier E."/>
            <person name="Niang G."/>
            <person name="Scheremetjew M."/>
            <person name="Finn R."/>
            <person name="Kale V."/>
            <person name="Holt S."/>
            <person name="Cochrane G."/>
            <person name="Meng A."/>
            <person name="Brown T."/>
            <person name="Cohen L."/>
        </authorList>
    </citation>
    <scope>NUCLEOTIDE SEQUENCE</scope>
    <source>
        <strain evidence="2">PLY182g</strain>
    </source>
</reference>
<dbReference type="AlphaFoldDB" id="A0A7S0L3D3"/>
<protein>
    <submittedName>
        <fullName evidence="2">Uncharacterized protein</fullName>
    </submittedName>
</protein>
<feature type="compositionally biased region" description="Low complexity" evidence="1">
    <location>
        <begin position="30"/>
        <end position="41"/>
    </location>
</feature>
<gene>
    <name evidence="2" type="ORF">CPEL01642_LOCUS2884</name>
</gene>
<evidence type="ECO:0000256" key="1">
    <source>
        <dbReference type="SAM" id="MobiDB-lite"/>
    </source>
</evidence>
<organism evidence="2">
    <name type="scientific">Coccolithus braarudii</name>
    <dbReference type="NCBI Taxonomy" id="221442"/>
    <lineage>
        <taxon>Eukaryota</taxon>
        <taxon>Haptista</taxon>
        <taxon>Haptophyta</taxon>
        <taxon>Prymnesiophyceae</taxon>
        <taxon>Coccolithales</taxon>
        <taxon>Coccolithaceae</taxon>
        <taxon>Coccolithus</taxon>
    </lineage>
</organism>
<dbReference type="EMBL" id="HBEY01005912">
    <property type="protein sequence ID" value="CAD8599554.1"/>
    <property type="molecule type" value="Transcribed_RNA"/>
</dbReference>
<sequence>MVLSARLKLQSSSTQSDFLQSLVSSHTVPMSSSSGSLLSKSATEIAPSDSVSQLGGGGGGSSDSCRIAELEQRLKEAEAGRSKDRVDAQGRCRFCLRSECSYIQGWKPCREFWQAVNYLGEKRSDRRKQREAEAGQKKDDE</sequence>
<proteinExistence type="predicted"/>
<name>A0A7S0L3D3_9EUKA</name>